<feature type="domain" description="Porin" evidence="2">
    <location>
        <begin position="103"/>
        <end position="310"/>
    </location>
</feature>
<gene>
    <name evidence="3" type="ORF">SAMN04488136_11187</name>
</gene>
<dbReference type="Gene3D" id="2.40.160.10">
    <property type="entry name" value="Porin"/>
    <property type="match status" value="1"/>
</dbReference>
<dbReference type="SUPFAM" id="SSF56935">
    <property type="entry name" value="Porins"/>
    <property type="match status" value="1"/>
</dbReference>
<evidence type="ECO:0000313" key="4">
    <source>
        <dbReference type="Proteomes" id="UP000198854"/>
    </source>
</evidence>
<dbReference type="Pfam" id="PF13609">
    <property type="entry name" value="Porin_4"/>
    <property type="match status" value="1"/>
</dbReference>
<dbReference type="GO" id="GO:0016020">
    <property type="term" value="C:membrane"/>
    <property type="evidence" value="ECO:0007669"/>
    <property type="project" value="InterPro"/>
</dbReference>
<dbReference type="OrthoDB" id="197869at2"/>
<evidence type="ECO:0000256" key="1">
    <source>
        <dbReference type="SAM" id="SignalP"/>
    </source>
</evidence>
<reference evidence="3 4" key="1">
    <citation type="submission" date="2016-10" db="EMBL/GenBank/DDBJ databases">
        <authorList>
            <person name="de Groot N.N."/>
        </authorList>
    </citation>
    <scope>NUCLEOTIDE SEQUENCE [LARGE SCALE GENOMIC DNA]</scope>
    <source>
        <strain evidence="3 4">CGMCC 1.10228</strain>
    </source>
</reference>
<dbReference type="RefSeq" id="WP_093273490.1">
    <property type="nucleotide sequence ID" value="NZ_FNDD01000011.1"/>
</dbReference>
<evidence type="ECO:0000259" key="2">
    <source>
        <dbReference type="Pfam" id="PF13609"/>
    </source>
</evidence>
<organism evidence="3 4">
    <name type="scientific">Vibrio xiamenensis</name>
    <dbReference type="NCBI Taxonomy" id="861298"/>
    <lineage>
        <taxon>Bacteria</taxon>
        <taxon>Pseudomonadati</taxon>
        <taxon>Pseudomonadota</taxon>
        <taxon>Gammaproteobacteria</taxon>
        <taxon>Vibrionales</taxon>
        <taxon>Vibrionaceae</taxon>
        <taxon>Vibrio</taxon>
    </lineage>
</organism>
<keyword evidence="4" id="KW-1185">Reference proteome</keyword>
<dbReference type="GO" id="GO:0015288">
    <property type="term" value="F:porin activity"/>
    <property type="evidence" value="ECO:0007669"/>
    <property type="project" value="InterPro"/>
</dbReference>
<name>A0A1G8ARE0_9VIBR</name>
<dbReference type="Proteomes" id="UP000198854">
    <property type="component" value="Unassembled WGS sequence"/>
</dbReference>
<dbReference type="AlphaFoldDB" id="A0A1G8ARE0"/>
<feature type="chain" id="PRO_5011489532" description="Porin domain-containing protein" evidence="1">
    <location>
        <begin position="18"/>
        <end position="346"/>
    </location>
</feature>
<feature type="signal peptide" evidence="1">
    <location>
        <begin position="1"/>
        <end position="17"/>
    </location>
</feature>
<keyword evidence="1" id="KW-0732">Signal</keyword>
<proteinExistence type="predicted"/>
<dbReference type="InterPro" id="IPR033900">
    <property type="entry name" value="Gram_neg_porin_domain"/>
</dbReference>
<accession>A0A1G8ARE0</accession>
<protein>
    <recommendedName>
        <fullName evidence="2">Porin domain-containing protein</fullName>
    </recommendedName>
</protein>
<dbReference type="STRING" id="861298.SAMN04488136_11187"/>
<evidence type="ECO:0000313" key="3">
    <source>
        <dbReference type="EMBL" id="SDH23528.1"/>
    </source>
</evidence>
<dbReference type="EMBL" id="FNDD01000011">
    <property type="protein sequence ID" value="SDH23528.1"/>
    <property type="molecule type" value="Genomic_DNA"/>
</dbReference>
<sequence>MSRWFILLLFLSAKAAAQFTLSDDLRVSGFGTFTAAKSDSITPVIDQRDLTNQWCYDCDSILGVQFDWHISDHLRSALQILKRPQDHYSSPQLERAFIEYFNHGITLKAGRLRTPIFIISEYYYVSSAYPWLRLPNEVYNSFRGLTHYDGVVLDWSYESRSWGQWIVSPFYSIEREEKIEQYGQTFDISIKDSLGFSTNWFYEDHQLHLAYIHNDATQKLNNLFIKELKLDMVSLGFSSTFAQWHFQSELLLATHLYANWYASIDYTWRKFTPYITYGQSRRRIDSHSYLLGTTYALTSDINLYAEWQRIYGQNEMMSGQFTRLQDPSEPFDTQVNLVSFGISFTF</sequence>
<dbReference type="InterPro" id="IPR023614">
    <property type="entry name" value="Porin_dom_sf"/>
</dbReference>